<keyword evidence="2" id="KW-0812">Transmembrane</keyword>
<dbReference type="EMBL" id="ML977509">
    <property type="protein sequence ID" value="KAF2128130.1"/>
    <property type="molecule type" value="Genomic_DNA"/>
</dbReference>
<feature type="transmembrane region" description="Helical" evidence="2">
    <location>
        <begin position="1298"/>
        <end position="1320"/>
    </location>
</feature>
<keyword evidence="4" id="KW-1185">Reference proteome</keyword>
<dbReference type="RefSeq" id="XP_033522519.1">
    <property type="nucleotide sequence ID" value="XM_033663942.1"/>
</dbReference>
<sequence>MDRTDMAAYFPHLPSPRGNDSPSPQMYSPDPITPIHSPHHSVHSSVSLRASLHTLSLHEYRKQQNTPESRTGTPAGKTLRRKAAAPALNEIERAPSVTHSRRSGPPSSSRPLQASQSAQQLFSHPAPSRQVLLDQAFRSQSAEPSAQSYGIPSTLNTNLPLRVHNFGSRKRLPRPLEAKGGSNLYPPPLAIVCTTQPRRSVLPATSSFSKENTYSSDALTTPTPSTFSLSKFPHPPHLQDPSFSPPPEENGPTRLNALSFASTAPATPPATPAVIHYRGASFDLVNPRESLLLHDIVTPSRDFESSEFLLVQSPDESLALSPEMAPRRALYRDLNSAHASIRKCTEDSLGASNLDLPLPPVPVAVSPGSSSYSPLYSPESNFAPSALAVKKVPNESRFSLKQLTRSLTKKLGRSSDKQNGEELQDFEPRVDIASTSVDGDFHRAFNHTYVTTPQASYFPIGPTSPISPTSPESLQDLGVLPDEDGEIEFPRRFSPQYYDSEPLMSMVPDNPSTQMGRMDDQRASISDGDLYSKPYYETSIYASSSVYTGDDRRRSNYQQSSYSNQQSNPYIHYSGADANSFADEYNRDSLYGYSSPRRTSRRVSRPLAQEMFHRSVVQADDKTDTISKFIDRYDPGDITSNSLSTKERFVDAYGPDKSGSGAFEDVSSDYQPQPIRSVSGVNHYEFGLSHNVQDQYSDGTVSSVHVVPATRPTVTQEPGLPPQAPVPPTPEHHAPTYVLPRPEFSEMFSNGSFKSYGDTRNLLQISQSDVEVPQVSRQGLQPSSSYSQAEARALEPSSSYSQADGEASPQTPQAALDQAEQIFQNAVTDRKQNEQGIPLMWTRRTSGNLLLHRKHSNDHPGDKRESGLGAGFSNSVAEERADWETIAGTSQRGRTSLDSIADYSSSEGSRNSLSLNSDGSPPSWAKQSHSRGPSHYSHPSPLRAEHAHPFSSSPPSLMARSAVRTAPEAPTSPMGSSPPGSSTVPAFRSLTRSANTVGKGAVEEPYAFTPWVDPYAFSDKETQELLASGPNDDIIIQDELNASRRSQHLMNPYLHDQALMSSSPDSRYGNTKHDRENSFEKFSVVGPKGNLTGTPKGTGMHETGSSIADTSSPGARLSSSVGRSSVRSDYHGFYASPFPATGSVTRIRTSLPAPEPDHEQTPSRTTTSPHTYNSQSVQETSPLTGVGHRQSLRNSTEFQRARRTSRAAVPGQTKLRHMFLAPDSRATLSSQDSNHSRFLATRTTERPSTSDTNTPLRPCFSVDTHATVQSAVAHHHSPHLLCPERKSDPEDEARRRQLSWFIFAAFCLFPPCIILHRFYGNSIMVWCTKGHLGHCTPQSHRAALIAGIAVNVILVTGILVPILVAHALKAL</sequence>
<evidence type="ECO:0000256" key="2">
    <source>
        <dbReference type="SAM" id="Phobius"/>
    </source>
</evidence>
<keyword evidence="2" id="KW-0472">Membrane</keyword>
<feature type="compositionally biased region" description="Basic and acidic residues" evidence="1">
    <location>
        <begin position="857"/>
        <end position="866"/>
    </location>
</feature>
<feature type="compositionally biased region" description="Polar residues" evidence="1">
    <location>
        <begin position="1246"/>
        <end position="1255"/>
    </location>
</feature>
<feature type="compositionally biased region" description="Pro residues" evidence="1">
    <location>
        <begin position="719"/>
        <end position="729"/>
    </location>
</feature>
<feature type="compositionally biased region" description="Polar residues" evidence="1">
    <location>
        <begin position="773"/>
        <end position="788"/>
    </location>
</feature>
<feature type="region of interest" description="Disordered" evidence="1">
    <location>
        <begin position="59"/>
        <end position="124"/>
    </location>
</feature>
<feature type="region of interest" description="Disordered" evidence="1">
    <location>
        <begin position="1148"/>
        <end position="1257"/>
    </location>
</feature>
<feature type="region of interest" description="Disordered" evidence="1">
    <location>
        <begin position="711"/>
        <end position="737"/>
    </location>
</feature>
<feature type="compositionally biased region" description="Low complexity" evidence="1">
    <location>
        <begin position="971"/>
        <end position="985"/>
    </location>
</feature>
<feature type="compositionally biased region" description="Polar residues" evidence="1">
    <location>
        <begin position="1103"/>
        <end position="1113"/>
    </location>
</feature>
<evidence type="ECO:0000313" key="3">
    <source>
        <dbReference type="EMBL" id="KAF2128130.1"/>
    </source>
</evidence>
<feature type="compositionally biased region" description="Polar residues" evidence="1">
    <location>
        <begin position="796"/>
        <end position="813"/>
    </location>
</feature>
<gene>
    <name evidence="3" type="ORF">P153DRAFT_294223</name>
</gene>
<feature type="region of interest" description="Disordered" evidence="1">
    <location>
        <begin position="547"/>
        <end position="570"/>
    </location>
</feature>
<evidence type="ECO:0000256" key="1">
    <source>
        <dbReference type="SAM" id="MobiDB-lite"/>
    </source>
</evidence>
<feature type="compositionally biased region" description="Polar residues" evidence="1">
    <location>
        <begin position="204"/>
        <end position="218"/>
    </location>
</feature>
<feature type="region of interest" description="Disordered" evidence="1">
    <location>
        <begin position="852"/>
        <end position="876"/>
    </location>
</feature>
<feature type="compositionally biased region" description="Low complexity" evidence="1">
    <location>
        <begin position="219"/>
        <end position="232"/>
    </location>
</feature>
<reference evidence="3" key="1">
    <citation type="journal article" date="2020" name="Stud. Mycol.">
        <title>101 Dothideomycetes genomes: a test case for predicting lifestyles and emergence of pathogens.</title>
        <authorList>
            <person name="Haridas S."/>
            <person name="Albert R."/>
            <person name="Binder M."/>
            <person name="Bloem J."/>
            <person name="Labutti K."/>
            <person name="Salamov A."/>
            <person name="Andreopoulos B."/>
            <person name="Baker S."/>
            <person name="Barry K."/>
            <person name="Bills G."/>
            <person name="Bluhm B."/>
            <person name="Cannon C."/>
            <person name="Castanera R."/>
            <person name="Culley D."/>
            <person name="Daum C."/>
            <person name="Ezra D."/>
            <person name="Gonzalez J."/>
            <person name="Henrissat B."/>
            <person name="Kuo A."/>
            <person name="Liang C."/>
            <person name="Lipzen A."/>
            <person name="Lutzoni F."/>
            <person name="Magnuson J."/>
            <person name="Mondo S."/>
            <person name="Nolan M."/>
            <person name="Ohm R."/>
            <person name="Pangilinan J."/>
            <person name="Park H.-J."/>
            <person name="Ramirez L."/>
            <person name="Alfaro M."/>
            <person name="Sun H."/>
            <person name="Tritt A."/>
            <person name="Yoshinaga Y."/>
            <person name="Zwiers L.-H."/>
            <person name="Turgeon B."/>
            <person name="Goodwin S."/>
            <person name="Spatafora J."/>
            <person name="Crous P."/>
            <person name="Grigoriev I."/>
        </authorList>
    </citation>
    <scope>NUCLEOTIDE SEQUENCE</scope>
    <source>
        <strain evidence="3">CBS 119687</strain>
    </source>
</reference>
<feature type="compositionally biased region" description="Low complexity" evidence="1">
    <location>
        <begin position="904"/>
        <end position="917"/>
    </location>
</feature>
<dbReference type="GeneID" id="54404374"/>
<organism evidence="3 4">
    <name type="scientific">Dothidotthia symphoricarpi CBS 119687</name>
    <dbReference type="NCBI Taxonomy" id="1392245"/>
    <lineage>
        <taxon>Eukaryota</taxon>
        <taxon>Fungi</taxon>
        <taxon>Dikarya</taxon>
        <taxon>Ascomycota</taxon>
        <taxon>Pezizomycotina</taxon>
        <taxon>Dothideomycetes</taxon>
        <taxon>Pleosporomycetidae</taxon>
        <taxon>Pleosporales</taxon>
        <taxon>Dothidotthiaceae</taxon>
        <taxon>Dothidotthia</taxon>
    </lineage>
</organism>
<feature type="compositionally biased region" description="Polar residues" evidence="1">
    <location>
        <begin position="63"/>
        <end position="72"/>
    </location>
</feature>
<feature type="region of interest" description="Disordered" evidence="1">
    <location>
        <begin position="901"/>
        <end position="986"/>
    </location>
</feature>
<feature type="region of interest" description="Disordered" evidence="1">
    <location>
        <begin position="137"/>
        <end position="159"/>
    </location>
</feature>
<feature type="compositionally biased region" description="Low complexity" evidence="1">
    <location>
        <begin position="103"/>
        <end position="123"/>
    </location>
</feature>
<feature type="region of interest" description="Disordered" evidence="1">
    <location>
        <begin position="773"/>
        <end position="814"/>
    </location>
</feature>
<protein>
    <submittedName>
        <fullName evidence="3">Uncharacterized protein</fullName>
    </submittedName>
</protein>
<feature type="compositionally biased region" description="Polar residues" evidence="1">
    <location>
        <begin position="1162"/>
        <end position="1183"/>
    </location>
</feature>
<keyword evidence="2" id="KW-1133">Transmembrane helix</keyword>
<feature type="region of interest" description="Disordered" evidence="1">
    <location>
        <begin position="1"/>
        <end position="46"/>
    </location>
</feature>
<feature type="compositionally biased region" description="Pro residues" evidence="1">
    <location>
        <begin position="233"/>
        <end position="249"/>
    </location>
</feature>
<feature type="region of interest" description="Disordered" evidence="1">
    <location>
        <begin position="204"/>
        <end position="255"/>
    </location>
</feature>
<feature type="transmembrane region" description="Helical" evidence="2">
    <location>
        <begin position="1341"/>
        <end position="1368"/>
    </location>
</feature>
<evidence type="ECO:0000313" key="4">
    <source>
        <dbReference type="Proteomes" id="UP000799771"/>
    </source>
</evidence>
<accession>A0A6A6A8G4</accession>
<dbReference type="OrthoDB" id="5353066at2759"/>
<proteinExistence type="predicted"/>
<feature type="region of interest" description="Disordered" evidence="1">
    <location>
        <begin position="1083"/>
        <end position="1123"/>
    </location>
</feature>
<name>A0A6A6A8G4_9PLEO</name>
<dbReference type="Proteomes" id="UP000799771">
    <property type="component" value="Unassembled WGS sequence"/>
</dbReference>
<feature type="compositionally biased region" description="Low complexity" evidence="1">
    <location>
        <begin position="556"/>
        <end position="568"/>
    </location>
</feature>